<gene>
    <name evidence="9" type="ORF">CLG85_005160</name>
    <name evidence="10" type="ORF">CLG85_11770</name>
</gene>
<keyword evidence="11" id="KW-1185">Reference proteome</keyword>
<proteinExistence type="predicted"/>
<reference evidence="9" key="3">
    <citation type="submission" date="2024-05" db="EMBL/GenBank/DDBJ databases">
        <title>Yangia mangrovi SAOS 153D genome.</title>
        <authorList>
            <person name="Verma A."/>
            <person name="Pal Y."/>
            <person name="Sundharam S."/>
            <person name="Bisht B."/>
            <person name="Srinivasan K."/>
        </authorList>
    </citation>
    <scope>NUCLEOTIDE SEQUENCE</scope>
    <source>
        <strain evidence="9">SAOS 153D</strain>
    </source>
</reference>
<keyword evidence="7" id="KW-0732">Signal</keyword>
<comment type="caution">
    <text evidence="10">The sequence shown here is derived from an EMBL/GenBank/DDBJ whole genome shotgun (WGS) entry which is preliminary data.</text>
</comment>
<evidence type="ECO:0000256" key="1">
    <source>
        <dbReference type="ARBA" id="ARBA00022448"/>
    </source>
</evidence>
<sequence>MYSKMILGIAAVFVAGSAQAGDAEAGKKLFEQRCRACHMIQADDGTPIQKGGRTGPNLYKVVGRVAGSEDGYRYKASIVEAGQKGLIWDEASLEAYVQDPSGFLQEYLGDSGARSGMTFKLKKGMEDVYAYLASVAN</sequence>
<reference evidence="10" key="1">
    <citation type="submission" date="2017-09" db="EMBL/GenBank/DDBJ databases">
        <title>Yangia sp. SAOS 153D whole genome sequencing.</title>
        <authorList>
            <person name="Verma A."/>
            <person name="Krishnamurthi S."/>
        </authorList>
    </citation>
    <scope>NUCLEOTIDE SEQUENCE [LARGE SCALE GENOMIC DNA]</scope>
    <source>
        <strain evidence="10">SAOS 153D</strain>
    </source>
</reference>
<dbReference type="EMBL" id="NTHN02000006">
    <property type="protein sequence ID" value="MCT4369759.1"/>
    <property type="molecule type" value="Genomic_DNA"/>
</dbReference>
<evidence type="ECO:0000256" key="5">
    <source>
        <dbReference type="ARBA" id="ARBA00023004"/>
    </source>
</evidence>
<evidence type="ECO:0000256" key="6">
    <source>
        <dbReference type="PROSITE-ProRule" id="PRU00433"/>
    </source>
</evidence>
<dbReference type="InterPro" id="IPR002327">
    <property type="entry name" value="Cyt_c_1A/1B"/>
</dbReference>
<protein>
    <submittedName>
        <fullName evidence="9">C-type cytochrome</fullName>
    </submittedName>
    <submittedName>
        <fullName evidence="10">Cytochrome C</fullName>
    </submittedName>
</protein>
<dbReference type="OrthoDB" id="9805828at2"/>
<feature type="signal peptide" evidence="7">
    <location>
        <begin position="1"/>
        <end position="20"/>
    </location>
</feature>
<reference evidence="11" key="2">
    <citation type="submission" date="2023-07" db="EMBL/GenBank/DDBJ databases">
        <title>Yangia mangrovi SAOS 153D genome.</title>
        <authorList>
            <person name="Verma A."/>
            <person name="Pal Y."/>
            <person name="Sundharam S."/>
            <person name="Bisht B."/>
            <person name="Srinivasan K."/>
        </authorList>
    </citation>
    <scope>NUCLEOTIDE SEQUENCE [LARGE SCALE GENOMIC DNA]</scope>
    <source>
        <strain evidence="11">SAOS 153D</strain>
    </source>
</reference>
<feature type="chain" id="PRO_5013104939" evidence="7">
    <location>
        <begin position="21"/>
        <end position="137"/>
    </location>
</feature>
<dbReference type="Gene3D" id="1.10.760.10">
    <property type="entry name" value="Cytochrome c-like domain"/>
    <property type="match status" value="1"/>
</dbReference>
<dbReference type="EMBL" id="NTHN01000173">
    <property type="protein sequence ID" value="PBD18949.1"/>
    <property type="molecule type" value="Genomic_DNA"/>
</dbReference>
<dbReference type="SUPFAM" id="SSF46626">
    <property type="entry name" value="Cytochrome c"/>
    <property type="match status" value="1"/>
</dbReference>
<feature type="domain" description="Cytochrome c" evidence="8">
    <location>
        <begin position="21"/>
        <end position="136"/>
    </location>
</feature>
<dbReference type="RefSeq" id="WP_095882442.1">
    <property type="nucleotide sequence ID" value="NZ_NTHN02000006.1"/>
</dbReference>
<dbReference type="PANTHER" id="PTHR11961">
    <property type="entry name" value="CYTOCHROME C"/>
    <property type="match status" value="1"/>
</dbReference>
<evidence type="ECO:0000256" key="7">
    <source>
        <dbReference type="SAM" id="SignalP"/>
    </source>
</evidence>
<dbReference type="InterPro" id="IPR036909">
    <property type="entry name" value="Cyt_c-like_dom_sf"/>
</dbReference>
<keyword evidence="4" id="KW-0249">Electron transport</keyword>
<dbReference type="GO" id="GO:0009055">
    <property type="term" value="F:electron transfer activity"/>
    <property type="evidence" value="ECO:0007669"/>
    <property type="project" value="InterPro"/>
</dbReference>
<keyword evidence="3 6" id="KW-0479">Metal-binding</keyword>
<name>A0A2A3JWX4_9RHOB</name>
<evidence type="ECO:0000259" key="8">
    <source>
        <dbReference type="PROSITE" id="PS51007"/>
    </source>
</evidence>
<evidence type="ECO:0000313" key="11">
    <source>
        <dbReference type="Proteomes" id="UP000217448"/>
    </source>
</evidence>
<dbReference type="GO" id="GO:0020037">
    <property type="term" value="F:heme binding"/>
    <property type="evidence" value="ECO:0007669"/>
    <property type="project" value="InterPro"/>
</dbReference>
<dbReference type="Proteomes" id="UP000217448">
    <property type="component" value="Unassembled WGS sequence"/>
</dbReference>
<dbReference type="Pfam" id="PF00034">
    <property type="entry name" value="Cytochrom_C"/>
    <property type="match status" value="1"/>
</dbReference>
<evidence type="ECO:0000313" key="10">
    <source>
        <dbReference type="EMBL" id="PBD18949.1"/>
    </source>
</evidence>
<keyword evidence="2 6" id="KW-0349">Heme</keyword>
<dbReference type="PROSITE" id="PS51007">
    <property type="entry name" value="CYTC"/>
    <property type="match status" value="1"/>
</dbReference>
<keyword evidence="5 6" id="KW-0408">Iron</keyword>
<keyword evidence="1" id="KW-0813">Transport</keyword>
<evidence type="ECO:0000256" key="2">
    <source>
        <dbReference type="ARBA" id="ARBA00022617"/>
    </source>
</evidence>
<dbReference type="AlphaFoldDB" id="A0A2A3JWX4"/>
<organism evidence="10">
    <name type="scientific">Alloyangia mangrovi</name>
    <dbReference type="NCBI Taxonomy" id="1779329"/>
    <lineage>
        <taxon>Bacteria</taxon>
        <taxon>Pseudomonadati</taxon>
        <taxon>Pseudomonadota</taxon>
        <taxon>Alphaproteobacteria</taxon>
        <taxon>Rhodobacterales</taxon>
        <taxon>Roseobacteraceae</taxon>
        <taxon>Alloyangia</taxon>
    </lineage>
</organism>
<evidence type="ECO:0000256" key="4">
    <source>
        <dbReference type="ARBA" id="ARBA00022982"/>
    </source>
</evidence>
<evidence type="ECO:0000256" key="3">
    <source>
        <dbReference type="ARBA" id="ARBA00022723"/>
    </source>
</evidence>
<accession>A0A2A3JWX4</accession>
<dbReference type="GO" id="GO:0046872">
    <property type="term" value="F:metal ion binding"/>
    <property type="evidence" value="ECO:0007669"/>
    <property type="project" value="UniProtKB-KW"/>
</dbReference>
<evidence type="ECO:0000313" key="9">
    <source>
        <dbReference type="EMBL" id="MCT4369759.1"/>
    </source>
</evidence>
<dbReference type="InterPro" id="IPR009056">
    <property type="entry name" value="Cyt_c-like_dom"/>
</dbReference>